<name>A0A432WUX5_9GAMM</name>
<comment type="similarity">
    <text evidence="8">Belongs to the FtsL family.</text>
</comment>
<evidence type="ECO:0000256" key="8">
    <source>
        <dbReference type="HAMAP-Rule" id="MF_00910"/>
    </source>
</evidence>
<evidence type="ECO:0000256" key="9">
    <source>
        <dbReference type="NCBIfam" id="TIGR02209"/>
    </source>
</evidence>
<keyword evidence="4 8" id="KW-0812">Transmembrane</keyword>
<dbReference type="PANTHER" id="PTHR37479">
    <property type="entry name" value="CELL DIVISION PROTEIN FTSL"/>
    <property type="match status" value="1"/>
</dbReference>
<keyword evidence="11" id="KW-1185">Reference proteome</keyword>
<comment type="function">
    <text evidence="8">Essential cell division protein. May link together the upstream cell division proteins, which are predominantly cytoplasmic, with the downstream cell division proteins, which are predominantly periplasmic.</text>
</comment>
<comment type="subcellular location">
    <subcellularLocation>
        <location evidence="8">Cell inner membrane</location>
        <topology evidence="8">Single-pass type II membrane protein</topology>
    </subcellularLocation>
    <subcellularLocation>
        <location evidence="1">Cell membrane</location>
        <topology evidence="1">Single-pass type II membrane protein</topology>
    </subcellularLocation>
    <text evidence="8">Localizes to the division septum where it forms a ring structure.</text>
</comment>
<evidence type="ECO:0000256" key="4">
    <source>
        <dbReference type="ARBA" id="ARBA00022692"/>
    </source>
</evidence>
<keyword evidence="7 8" id="KW-0131">Cell cycle</keyword>
<comment type="subunit">
    <text evidence="8">Part of a complex composed of FtsB, FtsL and FtsQ.</text>
</comment>
<dbReference type="Proteomes" id="UP000286934">
    <property type="component" value="Unassembled WGS sequence"/>
</dbReference>
<keyword evidence="5 8" id="KW-1133">Transmembrane helix</keyword>
<gene>
    <name evidence="8 10" type="primary">ftsL</name>
    <name evidence="10" type="ORF">CWE13_06230</name>
</gene>
<dbReference type="InterPro" id="IPR011922">
    <property type="entry name" value="Cell_div_FtsL"/>
</dbReference>
<evidence type="ECO:0000256" key="2">
    <source>
        <dbReference type="ARBA" id="ARBA00022475"/>
    </source>
</evidence>
<dbReference type="AlphaFoldDB" id="A0A432WUX5"/>
<keyword evidence="8" id="KW-0997">Cell inner membrane</keyword>
<accession>A0A432WUX5</accession>
<organism evidence="10 11">
    <name type="scientific">Aliidiomarina shirensis</name>
    <dbReference type="NCBI Taxonomy" id="1048642"/>
    <lineage>
        <taxon>Bacteria</taxon>
        <taxon>Pseudomonadati</taxon>
        <taxon>Pseudomonadota</taxon>
        <taxon>Gammaproteobacteria</taxon>
        <taxon>Alteromonadales</taxon>
        <taxon>Idiomarinaceae</taxon>
        <taxon>Aliidiomarina</taxon>
    </lineage>
</organism>
<dbReference type="PANTHER" id="PTHR37479:SF1">
    <property type="entry name" value="CELL DIVISION PROTEIN FTSL"/>
    <property type="match status" value="1"/>
</dbReference>
<dbReference type="NCBIfam" id="TIGR02209">
    <property type="entry name" value="ftsL_broad"/>
    <property type="match status" value="1"/>
</dbReference>
<keyword evidence="2 8" id="KW-1003">Cell membrane</keyword>
<comment type="caution">
    <text evidence="10">The sequence shown here is derived from an EMBL/GenBank/DDBJ whole genome shotgun (WGS) entry which is preliminary data.</text>
</comment>
<evidence type="ECO:0000256" key="5">
    <source>
        <dbReference type="ARBA" id="ARBA00022989"/>
    </source>
</evidence>
<dbReference type="GO" id="GO:0032153">
    <property type="term" value="C:cell division site"/>
    <property type="evidence" value="ECO:0007669"/>
    <property type="project" value="UniProtKB-UniRule"/>
</dbReference>
<dbReference type="HAMAP" id="MF_00910">
    <property type="entry name" value="FtsL"/>
    <property type="match status" value="1"/>
</dbReference>
<evidence type="ECO:0000256" key="1">
    <source>
        <dbReference type="ARBA" id="ARBA00004401"/>
    </source>
</evidence>
<sequence length="112" mass="13179">MMKKLDLKRFDAHQALLQIILADIKQYRGLLVWLVLALGSALLTVYLTHLNRELIAEREELLKHRDAIDVEYRHLVIEQTTLSSHNRIESLAQRELGMQRPTDEQEVLVPWR</sequence>
<evidence type="ECO:0000313" key="10">
    <source>
        <dbReference type="EMBL" id="RUO37549.1"/>
    </source>
</evidence>
<evidence type="ECO:0000256" key="6">
    <source>
        <dbReference type="ARBA" id="ARBA00023136"/>
    </source>
</evidence>
<keyword evidence="3 8" id="KW-0132">Cell division</keyword>
<feature type="transmembrane region" description="Helical" evidence="8">
    <location>
        <begin position="30"/>
        <end position="48"/>
    </location>
</feature>
<keyword evidence="6 8" id="KW-0472">Membrane</keyword>
<protein>
    <recommendedName>
        <fullName evidence="8 9">Cell division protein FtsL</fullName>
    </recommendedName>
</protein>
<dbReference type="GO" id="GO:0005886">
    <property type="term" value="C:plasma membrane"/>
    <property type="evidence" value="ECO:0007669"/>
    <property type="project" value="UniProtKB-SubCell"/>
</dbReference>
<proteinExistence type="inferred from homology"/>
<evidence type="ECO:0000313" key="11">
    <source>
        <dbReference type="Proteomes" id="UP000286934"/>
    </source>
</evidence>
<dbReference type="Pfam" id="PF04999">
    <property type="entry name" value="FtsL"/>
    <property type="match status" value="1"/>
</dbReference>
<evidence type="ECO:0000256" key="3">
    <source>
        <dbReference type="ARBA" id="ARBA00022618"/>
    </source>
</evidence>
<dbReference type="OrthoDB" id="6196803at2"/>
<dbReference type="EMBL" id="PIPP01000002">
    <property type="protein sequence ID" value="RUO37549.1"/>
    <property type="molecule type" value="Genomic_DNA"/>
</dbReference>
<evidence type="ECO:0000256" key="7">
    <source>
        <dbReference type="ARBA" id="ARBA00023306"/>
    </source>
</evidence>
<dbReference type="GO" id="GO:0043093">
    <property type="term" value="P:FtsZ-dependent cytokinesis"/>
    <property type="evidence" value="ECO:0007669"/>
    <property type="project" value="UniProtKB-UniRule"/>
</dbReference>
<reference evidence="11" key="1">
    <citation type="journal article" date="2018" name="Front. Microbiol.">
        <title>Genome-Based Analysis Reveals the Taxonomy and Diversity of the Family Idiomarinaceae.</title>
        <authorList>
            <person name="Liu Y."/>
            <person name="Lai Q."/>
            <person name="Shao Z."/>
        </authorList>
    </citation>
    <scope>NUCLEOTIDE SEQUENCE [LARGE SCALE GENOMIC DNA]</scope>
    <source>
        <strain evidence="11">AIS</strain>
    </source>
</reference>